<proteinExistence type="predicted"/>
<dbReference type="EMBL" id="MKBD01000007">
    <property type="protein sequence ID" value="OEY03193.1"/>
    <property type="molecule type" value="Genomic_DNA"/>
</dbReference>
<gene>
    <name evidence="1" type="ORF">A0K99_03725</name>
</gene>
<evidence type="ECO:0000313" key="2">
    <source>
        <dbReference type="Proteomes" id="UP000865592"/>
    </source>
</evidence>
<protein>
    <submittedName>
        <fullName evidence="1">Uncharacterized protein</fullName>
    </submittedName>
</protein>
<dbReference type="AlphaFoldDB" id="A0A2U0QSC8"/>
<organism evidence="1 2">
    <name type="scientific">Campylobacter jejuni</name>
    <dbReference type="NCBI Taxonomy" id="197"/>
    <lineage>
        <taxon>Bacteria</taxon>
        <taxon>Pseudomonadati</taxon>
        <taxon>Campylobacterota</taxon>
        <taxon>Epsilonproteobacteria</taxon>
        <taxon>Campylobacterales</taxon>
        <taxon>Campylobacteraceae</taxon>
        <taxon>Campylobacter</taxon>
    </lineage>
</organism>
<reference evidence="1 2" key="1">
    <citation type="submission" date="2016-09" db="EMBL/GenBank/DDBJ databases">
        <title>Campylobacter genomics.</title>
        <authorList>
            <person name="Weis A.M."/>
            <person name="Weimer B.C."/>
            <person name="Gilpin B."/>
            <person name="Huang B.C."/>
            <person name="Kong N."/>
        </authorList>
    </citation>
    <scope>NUCLEOTIDE SEQUENCE [LARGE SCALE GENOMIC DNA]</scope>
    <source>
        <strain evidence="1 2">BCW_4735</strain>
    </source>
</reference>
<sequence length="194" mass="22992">MKINVLENMFEKLMHKGSSVFTLDGKKIEIERDEFYNPFDNYENPSFFNLLKRYDIGEKEIDGLNCTDFENIQEIENYLNSKGYIWIRVGAYIHSGIALYSEGNKPRKYSYGWDYGCAGYAYYTKEQVREIFGVKRISAKLKDKLYKDIEFFIKELEAYLEGNIYTLYVDDIPEETFIGYDEEQMLQTLERFAA</sequence>
<accession>A0A2U0QSC8</accession>
<evidence type="ECO:0000313" key="1">
    <source>
        <dbReference type="EMBL" id="OEY03193.1"/>
    </source>
</evidence>
<dbReference type="RefSeq" id="WP_002839188.1">
    <property type="nucleotide sequence ID" value="NZ_CUNE01000001.1"/>
</dbReference>
<name>A0A2U0QSC8_CAMJU</name>
<comment type="caution">
    <text evidence="1">The sequence shown here is derived from an EMBL/GenBank/DDBJ whole genome shotgun (WGS) entry which is preliminary data.</text>
</comment>
<dbReference type="Proteomes" id="UP000865592">
    <property type="component" value="Unassembled WGS sequence"/>
</dbReference>